<dbReference type="EnsemblPlants" id="evm.model.04.822">
    <property type="protein sequence ID" value="cds.evm.model.04.822"/>
    <property type="gene ID" value="evm.TU.04.822"/>
</dbReference>
<evidence type="ECO:0000256" key="1">
    <source>
        <dbReference type="SAM" id="Coils"/>
    </source>
</evidence>
<sequence>MYSSRNYGIPKGVYLYVVVLTDMDGDFDREVSDASSLVPVTVAEEYYGQDVDDHDAIGFSEVFEMSVDLVEFYALYTVKEYDKENGRYSGESRTVPSLSSQNKQKLWEIFAISQEDRWWKKLLNEKRFGFKISLEQSQGADRRKDPNKRCKVDLGSDDEEGTIIPINVCVHSNPSTIEGHVEALLSPLDERHLHELGHAASFDDLVSSIYRKKIEETDKELANEKEKSAGLYAQLDDIAFKAMCKAHLELFTNFKKGRSTTWKVDEELEVYRKIFPDLVTSGDEESNVSEFDTGVLEAEEDCN</sequence>
<name>A0A803PIV7_CANSA</name>
<reference evidence="3" key="1">
    <citation type="submission" date="2018-11" db="EMBL/GenBank/DDBJ databases">
        <authorList>
            <person name="Grassa J C."/>
        </authorList>
    </citation>
    <scope>NUCLEOTIDE SEQUENCE [LARGE SCALE GENOMIC DNA]</scope>
</reference>
<dbReference type="Proteomes" id="UP000596661">
    <property type="component" value="Chromosome 4"/>
</dbReference>
<reference evidence="3" key="2">
    <citation type="submission" date="2021-03" db="UniProtKB">
        <authorList>
            <consortium name="EnsemblPlants"/>
        </authorList>
    </citation>
    <scope>IDENTIFICATION</scope>
</reference>
<keyword evidence="1" id="KW-0175">Coiled coil</keyword>
<feature type="coiled-coil region" evidence="1">
    <location>
        <begin position="207"/>
        <end position="234"/>
    </location>
</feature>
<accession>A0A803PIV7</accession>
<dbReference type="AlphaFoldDB" id="A0A803PIV7"/>
<protein>
    <submittedName>
        <fullName evidence="3">Uncharacterized protein</fullName>
    </submittedName>
</protein>
<dbReference type="Gramene" id="evm.model.04.822">
    <property type="protein sequence ID" value="cds.evm.model.04.822"/>
    <property type="gene ID" value="evm.TU.04.822"/>
</dbReference>
<feature type="region of interest" description="Disordered" evidence="2">
    <location>
        <begin position="282"/>
        <end position="303"/>
    </location>
</feature>
<organism evidence="3 4">
    <name type="scientific">Cannabis sativa</name>
    <name type="common">Hemp</name>
    <name type="synonym">Marijuana</name>
    <dbReference type="NCBI Taxonomy" id="3483"/>
    <lineage>
        <taxon>Eukaryota</taxon>
        <taxon>Viridiplantae</taxon>
        <taxon>Streptophyta</taxon>
        <taxon>Embryophyta</taxon>
        <taxon>Tracheophyta</taxon>
        <taxon>Spermatophyta</taxon>
        <taxon>Magnoliopsida</taxon>
        <taxon>eudicotyledons</taxon>
        <taxon>Gunneridae</taxon>
        <taxon>Pentapetalae</taxon>
        <taxon>rosids</taxon>
        <taxon>fabids</taxon>
        <taxon>Rosales</taxon>
        <taxon>Cannabaceae</taxon>
        <taxon>Cannabis</taxon>
    </lineage>
</organism>
<keyword evidence="4" id="KW-1185">Reference proteome</keyword>
<evidence type="ECO:0000256" key="2">
    <source>
        <dbReference type="SAM" id="MobiDB-lite"/>
    </source>
</evidence>
<dbReference type="EMBL" id="UZAU01000369">
    <property type="status" value="NOT_ANNOTATED_CDS"/>
    <property type="molecule type" value="Genomic_DNA"/>
</dbReference>
<evidence type="ECO:0000313" key="4">
    <source>
        <dbReference type="Proteomes" id="UP000596661"/>
    </source>
</evidence>
<evidence type="ECO:0000313" key="3">
    <source>
        <dbReference type="EnsemblPlants" id="cds.evm.model.04.822"/>
    </source>
</evidence>
<proteinExistence type="predicted"/>